<dbReference type="InterPro" id="IPR018076">
    <property type="entry name" value="T2SS_GspF_dom"/>
</dbReference>
<dbReference type="RefSeq" id="WP_202878359.1">
    <property type="nucleotide sequence ID" value="NZ_VFMM01000001.1"/>
</dbReference>
<accession>A0A542EW07</accession>
<feature type="transmembrane region" description="Helical" evidence="7">
    <location>
        <begin position="144"/>
        <end position="170"/>
    </location>
</feature>
<keyword evidence="4 7" id="KW-1133">Transmembrane helix</keyword>
<keyword evidence="3 7" id="KW-0812">Transmembrane</keyword>
<evidence type="ECO:0000259" key="8">
    <source>
        <dbReference type="Pfam" id="PF00482"/>
    </source>
</evidence>
<dbReference type="EMBL" id="VFMM01000001">
    <property type="protein sequence ID" value="TQJ19517.1"/>
    <property type="molecule type" value="Genomic_DNA"/>
</dbReference>
<dbReference type="PANTHER" id="PTHR35007">
    <property type="entry name" value="INTEGRAL MEMBRANE PROTEIN-RELATED"/>
    <property type="match status" value="1"/>
</dbReference>
<evidence type="ECO:0000313" key="9">
    <source>
        <dbReference type="EMBL" id="TQJ19517.1"/>
    </source>
</evidence>
<dbReference type="Proteomes" id="UP000316298">
    <property type="component" value="Unassembled WGS sequence"/>
</dbReference>
<organism evidence="9 10">
    <name type="scientific">Kribbella jejuensis</name>
    <dbReference type="NCBI Taxonomy" id="236068"/>
    <lineage>
        <taxon>Bacteria</taxon>
        <taxon>Bacillati</taxon>
        <taxon>Actinomycetota</taxon>
        <taxon>Actinomycetes</taxon>
        <taxon>Propionibacteriales</taxon>
        <taxon>Kribbellaceae</taxon>
        <taxon>Kribbella</taxon>
    </lineage>
</organism>
<dbReference type="GO" id="GO:0005886">
    <property type="term" value="C:plasma membrane"/>
    <property type="evidence" value="ECO:0007669"/>
    <property type="project" value="UniProtKB-SubCell"/>
</dbReference>
<evidence type="ECO:0000256" key="4">
    <source>
        <dbReference type="ARBA" id="ARBA00022989"/>
    </source>
</evidence>
<dbReference type="AlphaFoldDB" id="A0A542EW07"/>
<feature type="region of interest" description="Disordered" evidence="6">
    <location>
        <begin position="23"/>
        <end position="54"/>
    </location>
</feature>
<comment type="subcellular location">
    <subcellularLocation>
        <location evidence="1">Cell membrane</location>
        <topology evidence="1">Multi-pass membrane protein</topology>
    </subcellularLocation>
</comment>
<name>A0A542EW07_9ACTN</name>
<feature type="compositionally biased region" description="Polar residues" evidence="6">
    <location>
        <begin position="29"/>
        <end position="41"/>
    </location>
</feature>
<keyword evidence="5 7" id="KW-0472">Membrane</keyword>
<keyword evidence="10" id="KW-1185">Reference proteome</keyword>
<evidence type="ECO:0000256" key="3">
    <source>
        <dbReference type="ARBA" id="ARBA00022692"/>
    </source>
</evidence>
<sequence>MTPALPAALLTLLTTTLALPRPASLHRLTPTQRPTTQSTHAQRPDLHRPATQRTDAHRLAAQRLDSQLAGSVPLGAQGLDTHLAGAQHPDSQRASAPDTQLTVVEGFDPHHPNAQRHKGSRPALPSRHLRPRLTRAWLLLPPTALATAILGTQVLVSFLAITAVLALVAAQRAHHHREKTTTARRTTIIEALDVLAADLSAGRPPISALEGAASISPDFEVVHAAAKLGADVPAALIRASTTPGAAGLRALAAAWRVTEQSGATFATLTERLADALRADEAIHRQTEASLAGARSTARILAILPLAGIALGYALGAHPLTFLTTTPPGWLCLTTGLALTATGLHWTTKIATPNP</sequence>
<feature type="transmembrane region" description="Helical" evidence="7">
    <location>
        <begin position="327"/>
        <end position="346"/>
    </location>
</feature>
<gene>
    <name evidence="9" type="ORF">FB475_3687</name>
</gene>
<feature type="domain" description="Type II secretion system protein GspF" evidence="8">
    <location>
        <begin position="192"/>
        <end position="309"/>
    </location>
</feature>
<reference evidence="9 10" key="1">
    <citation type="submission" date="2019-06" db="EMBL/GenBank/DDBJ databases">
        <title>Sequencing the genomes of 1000 actinobacteria strains.</title>
        <authorList>
            <person name="Klenk H.-P."/>
        </authorList>
    </citation>
    <scope>NUCLEOTIDE SEQUENCE [LARGE SCALE GENOMIC DNA]</scope>
    <source>
        <strain evidence="9 10">DSM 17305</strain>
    </source>
</reference>
<dbReference type="PANTHER" id="PTHR35007:SF4">
    <property type="entry name" value="CONSERVED TRANSMEMBRANE PROTEIN-RELATED"/>
    <property type="match status" value="1"/>
</dbReference>
<evidence type="ECO:0000256" key="6">
    <source>
        <dbReference type="SAM" id="MobiDB-lite"/>
    </source>
</evidence>
<feature type="region of interest" description="Disordered" evidence="6">
    <location>
        <begin position="104"/>
        <end position="127"/>
    </location>
</feature>
<evidence type="ECO:0000256" key="1">
    <source>
        <dbReference type="ARBA" id="ARBA00004651"/>
    </source>
</evidence>
<keyword evidence="2" id="KW-1003">Cell membrane</keyword>
<protein>
    <submittedName>
        <fullName evidence="9">Flp pilus assembly protein TadB</fullName>
    </submittedName>
</protein>
<evidence type="ECO:0000256" key="2">
    <source>
        <dbReference type="ARBA" id="ARBA00022475"/>
    </source>
</evidence>
<comment type="caution">
    <text evidence="9">The sequence shown here is derived from an EMBL/GenBank/DDBJ whole genome shotgun (WGS) entry which is preliminary data.</text>
</comment>
<proteinExistence type="predicted"/>
<feature type="compositionally biased region" description="Basic and acidic residues" evidence="6">
    <location>
        <begin position="42"/>
        <end position="54"/>
    </location>
</feature>
<evidence type="ECO:0000256" key="5">
    <source>
        <dbReference type="ARBA" id="ARBA00023136"/>
    </source>
</evidence>
<evidence type="ECO:0000256" key="7">
    <source>
        <dbReference type="SAM" id="Phobius"/>
    </source>
</evidence>
<evidence type="ECO:0000313" key="10">
    <source>
        <dbReference type="Proteomes" id="UP000316298"/>
    </source>
</evidence>
<feature type="transmembrane region" description="Helical" evidence="7">
    <location>
        <begin position="299"/>
        <end position="321"/>
    </location>
</feature>
<dbReference type="Pfam" id="PF00482">
    <property type="entry name" value="T2SSF"/>
    <property type="match status" value="1"/>
</dbReference>